<proteinExistence type="predicted"/>
<name>A0A3B0UNW1_9ZZZZ</name>
<evidence type="ECO:0000256" key="2">
    <source>
        <dbReference type="ARBA" id="ARBA00022525"/>
    </source>
</evidence>
<reference evidence="4" key="1">
    <citation type="submission" date="2018-06" db="EMBL/GenBank/DDBJ databases">
        <authorList>
            <person name="Zhirakovskaya E."/>
        </authorList>
    </citation>
    <scope>NUCLEOTIDE SEQUENCE</scope>
</reference>
<organism evidence="4">
    <name type="scientific">hydrothermal vent metagenome</name>
    <dbReference type="NCBI Taxonomy" id="652676"/>
    <lineage>
        <taxon>unclassified sequences</taxon>
        <taxon>metagenomes</taxon>
        <taxon>ecological metagenomes</taxon>
    </lineage>
</organism>
<feature type="non-terminal residue" evidence="4">
    <location>
        <position position="138"/>
    </location>
</feature>
<dbReference type="AlphaFoldDB" id="A0A3B0UNW1"/>
<dbReference type="Pfam" id="PF03534">
    <property type="entry name" value="SpvB"/>
    <property type="match status" value="1"/>
</dbReference>
<dbReference type="GO" id="GO:0005737">
    <property type="term" value="C:cytoplasm"/>
    <property type="evidence" value="ECO:0007669"/>
    <property type="project" value="InterPro"/>
</dbReference>
<evidence type="ECO:0000256" key="3">
    <source>
        <dbReference type="ARBA" id="ARBA00023026"/>
    </source>
</evidence>
<evidence type="ECO:0000256" key="1">
    <source>
        <dbReference type="ARBA" id="ARBA00004613"/>
    </source>
</evidence>
<dbReference type="InterPro" id="IPR003284">
    <property type="entry name" value="Sal_SpvB"/>
</dbReference>
<comment type="subcellular location">
    <subcellularLocation>
        <location evidence="1">Secreted</location>
    </subcellularLocation>
</comment>
<sequence length="138" mass="13943">MSHISKKKLTLLILVSSFAFASGVGRISFDSHQDVNLKSIDLIFANGFEAAVVGTYSSDTIAPSSEIPAIEAGSATVGSIAGSFQTDQMGQANYSIPILTAAGTAGLAPQVALNYSSGGGNGAIGVGWSVSGVTMITR</sequence>
<keyword evidence="3" id="KW-0843">Virulence</keyword>
<gene>
    <name evidence="4" type="ORF">MNBD_GAMMA01-501</name>
</gene>
<accession>A0A3B0UNW1</accession>
<evidence type="ECO:0000313" key="4">
    <source>
        <dbReference type="EMBL" id="VAW32851.1"/>
    </source>
</evidence>
<protein>
    <submittedName>
        <fullName evidence="4">Uncharacterized protein</fullName>
    </submittedName>
</protein>
<dbReference type="EMBL" id="UOEW01000006">
    <property type="protein sequence ID" value="VAW32851.1"/>
    <property type="molecule type" value="Genomic_DNA"/>
</dbReference>
<keyword evidence="2" id="KW-0964">Secreted</keyword>
<dbReference type="GO" id="GO:0005576">
    <property type="term" value="C:extracellular region"/>
    <property type="evidence" value="ECO:0007669"/>
    <property type="project" value="UniProtKB-SubCell"/>
</dbReference>